<dbReference type="GO" id="GO:0003677">
    <property type="term" value="F:DNA binding"/>
    <property type="evidence" value="ECO:0007669"/>
    <property type="project" value="InterPro"/>
</dbReference>
<feature type="binding site" evidence="3">
    <location>
        <begin position="174"/>
        <end position="181"/>
    </location>
    <ligand>
        <name>ATP</name>
        <dbReference type="ChEBI" id="CHEBI:30616"/>
    </ligand>
</feature>
<dbReference type="GO" id="GO:0005524">
    <property type="term" value="F:ATP binding"/>
    <property type="evidence" value="ECO:0007669"/>
    <property type="project" value="UniProtKB-UniRule"/>
</dbReference>
<dbReference type="InterPro" id="IPR002543">
    <property type="entry name" value="FtsK_dom"/>
</dbReference>
<comment type="caution">
    <text evidence="5">The sequence shown here is derived from an EMBL/GenBank/DDBJ whole genome shotgun (WGS) entry which is preliminary data.</text>
</comment>
<dbReference type="RefSeq" id="WP_166381347.1">
    <property type="nucleotide sequence ID" value="NZ_BAAATT010000022.1"/>
</dbReference>
<name>A0A8J3PF38_9ACTN</name>
<evidence type="ECO:0000256" key="3">
    <source>
        <dbReference type="PROSITE-ProRule" id="PRU00289"/>
    </source>
</evidence>
<proteinExistence type="predicted"/>
<organism evidence="5 6">
    <name type="scientific">Catellatospora methionotrophica</name>
    <dbReference type="NCBI Taxonomy" id="121620"/>
    <lineage>
        <taxon>Bacteria</taxon>
        <taxon>Bacillati</taxon>
        <taxon>Actinomycetota</taxon>
        <taxon>Actinomycetes</taxon>
        <taxon>Micromonosporales</taxon>
        <taxon>Micromonosporaceae</taxon>
        <taxon>Catellatospora</taxon>
    </lineage>
</organism>
<gene>
    <name evidence="5" type="ORF">Cme02nite_23000</name>
</gene>
<evidence type="ECO:0000313" key="5">
    <source>
        <dbReference type="EMBL" id="GIG13968.1"/>
    </source>
</evidence>
<dbReference type="PROSITE" id="PS50901">
    <property type="entry name" value="FTSK"/>
    <property type="match status" value="1"/>
</dbReference>
<protein>
    <recommendedName>
        <fullName evidence="4">FtsK domain-containing protein</fullName>
    </recommendedName>
</protein>
<reference evidence="5" key="1">
    <citation type="submission" date="2021-01" db="EMBL/GenBank/DDBJ databases">
        <title>Whole genome shotgun sequence of Catellatospora methionotrophica NBRC 14553.</title>
        <authorList>
            <person name="Komaki H."/>
            <person name="Tamura T."/>
        </authorList>
    </citation>
    <scope>NUCLEOTIDE SEQUENCE</scope>
    <source>
        <strain evidence="5">NBRC 14553</strain>
    </source>
</reference>
<evidence type="ECO:0000256" key="2">
    <source>
        <dbReference type="ARBA" id="ARBA00022840"/>
    </source>
</evidence>
<dbReference type="PANTHER" id="PTHR22683:SF41">
    <property type="entry name" value="DNA TRANSLOCASE FTSK"/>
    <property type="match status" value="1"/>
</dbReference>
<dbReference type="InterPro" id="IPR027417">
    <property type="entry name" value="P-loop_NTPase"/>
</dbReference>
<evidence type="ECO:0000313" key="6">
    <source>
        <dbReference type="Proteomes" id="UP000660339"/>
    </source>
</evidence>
<sequence length="401" mass="43659">MFGGARIEMIKCLCGAWVHPRDYHRSWCLCRPCAQFAKFRLDEIEPLWPQLMTACKLTIRHYGTLYTPRIVGIYSRDGLDVLTIAVVPGQTRADYARHISRMAETFGVRRVTVRAGLKPGLVVLHLHQGDPLSAVVKPLPVPMVPDFTALPMGRRESGQTWTLRLHGGHCLVVGASDAGKGSFVQSFMRSVAGGIAAGTVRVVGFDPKGGMEMAGVAPLLARFLCDGAAEMADALEEEVTVLNERTVALRGRTRQHVATVEEPKRIILIDELATLTAYGDKKTTDRVKAALALILTKGRAAGIHVVALVQDGRKEVVPLRNLFAIRVGLRMVEPAEVDLVLGENARDRGALCDLIPRSMPGVGYVVDGDADPERIRIGYPTDADIDALVAEYTPAYAGQEH</sequence>
<evidence type="ECO:0000259" key="4">
    <source>
        <dbReference type="PROSITE" id="PS50901"/>
    </source>
</evidence>
<dbReference type="InterPro" id="IPR050206">
    <property type="entry name" value="FtsK/SpoIIIE/SftA"/>
</dbReference>
<dbReference type="Proteomes" id="UP000660339">
    <property type="component" value="Unassembled WGS sequence"/>
</dbReference>
<dbReference type="PANTHER" id="PTHR22683">
    <property type="entry name" value="SPORULATION PROTEIN RELATED"/>
    <property type="match status" value="1"/>
</dbReference>
<feature type="domain" description="FtsK" evidence="4">
    <location>
        <begin position="158"/>
        <end position="338"/>
    </location>
</feature>
<accession>A0A8J3PF38</accession>
<dbReference type="SUPFAM" id="SSF52540">
    <property type="entry name" value="P-loop containing nucleoside triphosphate hydrolases"/>
    <property type="match status" value="1"/>
</dbReference>
<keyword evidence="6" id="KW-1185">Reference proteome</keyword>
<dbReference type="Pfam" id="PF01580">
    <property type="entry name" value="FtsK_SpoIIIE"/>
    <property type="match status" value="1"/>
</dbReference>
<keyword evidence="1 3" id="KW-0547">Nucleotide-binding</keyword>
<dbReference type="Gene3D" id="3.40.50.300">
    <property type="entry name" value="P-loop containing nucleotide triphosphate hydrolases"/>
    <property type="match status" value="1"/>
</dbReference>
<keyword evidence="2 3" id="KW-0067">ATP-binding</keyword>
<dbReference type="AlphaFoldDB" id="A0A8J3PF38"/>
<evidence type="ECO:0000256" key="1">
    <source>
        <dbReference type="ARBA" id="ARBA00022741"/>
    </source>
</evidence>
<dbReference type="EMBL" id="BONJ01000008">
    <property type="protein sequence ID" value="GIG13968.1"/>
    <property type="molecule type" value="Genomic_DNA"/>
</dbReference>